<gene>
    <name evidence="1" type="ORF">CCAP1982_LOCUS11041</name>
</gene>
<keyword evidence="2" id="KW-1185">Reference proteome</keyword>
<evidence type="ECO:0000313" key="2">
    <source>
        <dbReference type="Proteomes" id="UP000606786"/>
    </source>
</evidence>
<sequence length="106" mass="11729">MSRLWKSHMNAVDVAGYLLAATKEEAAELHLDGSRGKASGFMCETPALSTAIRGTVPVVDHGYCFESVQTKECRGIRREMVKEFYLRAPSIGGKCIKIICRALQCY</sequence>
<comment type="caution">
    <text evidence="1">The sequence shown here is derived from an EMBL/GenBank/DDBJ whole genome shotgun (WGS) entry which is preliminary data.</text>
</comment>
<reference evidence="1" key="1">
    <citation type="submission" date="2020-11" db="EMBL/GenBank/DDBJ databases">
        <authorList>
            <person name="Whitehead M."/>
        </authorList>
    </citation>
    <scope>NUCLEOTIDE SEQUENCE</scope>
    <source>
        <strain evidence="1">EGII</strain>
    </source>
</reference>
<accession>A0A811UTQ0</accession>
<dbReference type="EMBL" id="CAJHJT010000034">
    <property type="protein sequence ID" value="CAD7002552.1"/>
    <property type="molecule type" value="Genomic_DNA"/>
</dbReference>
<dbReference type="Proteomes" id="UP000606786">
    <property type="component" value="Unassembled WGS sequence"/>
</dbReference>
<proteinExistence type="predicted"/>
<organism evidence="1 2">
    <name type="scientific">Ceratitis capitata</name>
    <name type="common">Mediterranean fruit fly</name>
    <name type="synonym">Tephritis capitata</name>
    <dbReference type="NCBI Taxonomy" id="7213"/>
    <lineage>
        <taxon>Eukaryota</taxon>
        <taxon>Metazoa</taxon>
        <taxon>Ecdysozoa</taxon>
        <taxon>Arthropoda</taxon>
        <taxon>Hexapoda</taxon>
        <taxon>Insecta</taxon>
        <taxon>Pterygota</taxon>
        <taxon>Neoptera</taxon>
        <taxon>Endopterygota</taxon>
        <taxon>Diptera</taxon>
        <taxon>Brachycera</taxon>
        <taxon>Muscomorpha</taxon>
        <taxon>Tephritoidea</taxon>
        <taxon>Tephritidae</taxon>
        <taxon>Ceratitis</taxon>
        <taxon>Ceratitis</taxon>
    </lineage>
</organism>
<name>A0A811UTQ0_CERCA</name>
<evidence type="ECO:0000313" key="1">
    <source>
        <dbReference type="EMBL" id="CAD7002552.1"/>
    </source>
</evidence>
<protein>
    <submittedName>
        <fullName evidence="1">(Mediterranean fruit fly) hypothetical protein</fullName>
    </submittedName>
</protein>
<dbReference type="AlphaFoldDB" id="A0A811UTQ0"/>